<dbReference type="Proteomes" id="UP000000844">
    <property type="component" value="Chromosome"/>
</dbReference>
<name>D3PU80_STANL</name>
<keyword evidence="1" id="KW-0812">Transmembrane</keyword>
<keyword evidence="1" id="KW-0472">Membrane</keyword>
<evidence type="ECO:0000256" key="1">
    <source>
        <dbReference type="SAM" id="Phobius"/>
    </source>
</evidence>
<feature type="transmembrane region" description="Helical" evidence="1">
    <location>
        <begin position="32"/>
        <end position="53"/>
    </location>
</feature>
<gene>
    <name evidence="2" type="ordered locus">Snas_1317</name>
</gene>
<keyword evidence="3" id="KW-1185">Reference proteome</keyword>
<dbReference type="RefSeq" id="WP_013016597.1">
    <property type="nucleotide sequence ID" value="NC_013947.1"/>
</dbReference>
<evidence type="ECO:0000313" key="2">
    <source>
        <dbReference type="EMBL" id="ADD41026.1"/>
    </source>
</evidence>
<sequence>MRIRAIVAGGSIVAAAAAGVLTSFVTTSPGWGVGIGLGVAVLANAVCAGWLAIAEPPAEPSGPTVTATGTGAVAIGEVHGDVTTHTDGR</sequence>
<organism evidence="2 3">
    <name type="scientific">Stackebrandtia nassauensis (strain DSM 44728 / CIP 108903 / NRRL B-16338 / NBRC 102104 / LLR-40K-21)</name>
    <dbReference type="NCBI Taxonomy" id="446470"/>
    <lineage>
        <taxon>Bacteria</taxon>
        <taxon>Bacillati</taxon>
        <taxon>Actinomycetota</taxon>
        <taxon>Actinomycetes</taxon>
        <taxon>Glycomycetales</taxon>
        <taxon>Glycomycetaceae</taxon>
        <taxon>Stackebrandtia</taxon>
    </lineage>
</organism>
<dbReference type="EMBL" id="CP001778">
    <property type="protein sequence ID" value="ADD41026.1"/>
    <property type="molecule type" value="Genomic_DNA"/>
</dbReference>
<protein>
    <submittedName>
        <fullName evidence="2">Uncharacterized protein</fullName>
    </submittedName>
</protein>
<dbReference type="STRING" id="446470.Snas_1317"/>
<accession>D3PU80</accession>
<evidence type="ECO:0000313" key="3">
    <source>
        <dbReference type="Proteomes" id="UP000000844"/>
    </source>
</evidence>
<dbReference type="KEGG" id="sna:Snas_1317"/>
<dbReference type="AlphaFoldDB" id="D3PU80"/>
<keyword evidence="1" id="KW-1133">Transmembrane helix</keyword>
<dbReference type="HOGENOM" id="CLU_2453174_0_0_11"/>
<proteinExistence type="predicted"/>
<reference evidence="2 3" key="1">
    <citation type="journal article" date="2009" name="Stand. Genomic Sci.">
        <title>Complete genome sequence of Stackebrandtia nassauensis type strain (LLR-40K-21).</title>
        <authorList>
            <person name="Munk C."/>
            <person name="Lapidus A."/>
            <person name="Copeland A."/>
            <person name="Jando M."/>
            <person name="Mayilraj S."/>
            <person name="Glavina Del Rio T."/>
            <person name="Nolan M."/>
            <person name="Chen F."/>
            <person name="Lucas S."/>
            <person name="Tice H."/>
            <person name="Cheng J.F."/>
            <person name="Han C."/>
            <person name="Detter J.C."/>
            <person name="Bruce D."/>
            <person name="Goodwin L."/>
            <person name="Chain P."/>
            <person name="Pitluck S."/>
            <person name="Goker M."/>
            <person name="Ovchinikova G."/>
            <person name="Pati A."/>
            <person name="Ivanova N."/>
            <person name="Mavromatis K."/>
            <person name="Chen A."/>
            <person name="Palaniappan K."/>
            <person name="Land M."/>
            <person name="Hauser L."/>
            <person name="Chang Y.J."/>
            <person name="Jeffries C.D."/>
            <person name="Bristow J."/>
            <person name="Eisen J.A."/>
            <person name="Markowitz V."/>
            <person name="Hugenholtz P."/>
            <person name="Kyrpides N.C."/>
            <person name="Klenk H.P."/>
        </authorList>
    </citation>
    <scope>NUCLEOTIDE SEQUENCE [LARGE SCALE GENOMIC DNA]</scope>
    <source>
        <strain evidence="3">DSM 44728 / CIP 108903 / NRRL B-16338 / NBRC 102104 / LLR-40K-21</strain>
    </source>
</reference>